<feature type="domain" description="Hydantoinase B/oxoprolinase" evidence="3">
    <location>
        <begin position="766"/>
        <end position="1294"/>
    </location>
</feature>
<dbReference type="EMBL" id="LN483124">
    <property type="protein sequence ID" value="CED82660.1"/>
    <property type="molecule type" value="Genomic_DNA"/>
</dbReference>
<dbReference type="GO" id="GO:0017168">
    <property type="term" value="F:5-oxoprolinase (ATP-hydrolyzing) activity"/>
    <property type="evidence" value="ECO:0007669"/>
    <property type="project" value="TreeGrafter"/>
</dbReference>
<dbReference type="Pfam" id="PF02538">
    <property type="entry name" value="Hydantoinase_B"/>
    <property type="match status" value="1"/>
</dbReference>
<sequence>MPSVSHLPSTQKPVNNQLVRIAIDRGGTFTDVCTTFLDGTQKIFKLLSVDPSNYADAPTEAIRRVLSDLSGEEIGRGDKLRLDNVESVRMGTTVATNALLERQGERCALLVTKGWKDILRIGQQTRPDIFDLSIQKLSHLYEMVVEIDERVTIETSDEVPSASPFSSSTSEKDLPEGFTRGLTGEVIKIIRRPQESEIRASLKNLKAQGFKSLAIALLHSYTFSEHEDLVAKISREMGFSISVSRELQPMIKVVSRANSATADAYLSPVTRRYIESFSEGFEGGLKAFGNKLLLMQSDGGLCTWDKFSGLRAILSGPAGGVIGFSKTCYDPEEGTPLVAVDMGGTSTDVARFAGQVEVVHETTTAEVIIQAPQLDINTIAAGGGSRLFFEKGMFVVGPESCGAHPGPACYKKGGPLAVTDANLVLGRLLPEHFPNIFGPNEDQPLDIEASKKLFRDITDKINQETSANEPMSIEDVALGFLKVANEAMARPIRILTEARGFDASGHNLVIFGGAGPQHGASIAASLNISRILVPRFSSVLSAYGMALADIITESSEPSSFSLSASSALSTIKSRVSRLRENATESLRSQGFNGPSILFETFLNCRFASSSTALMIQGDPETSNFEKLFIDTHRQLFGFVLEGREIVVDDVRIRATGSSTGGIECSLYKDWSFYKRKVPELDGWKKKKVFFEQKGWSDTPVIPLAELEFGSQVYGPALIWDATQTILTPPGYMATVLPKHVIIDATKEIQNDHQAELDLDLSTAKVDPIQLSVFSYKFMSIAERMGQTLRQTAISVNIKERLDFSCALFSPDGGLVGNAPNIPVHLGAVSHAVRYQIRHWGEDINPGDVFLSNHPSAGGSHLPDLTVMTPAFSESGEIVFWTASRAHHADIGGIRAGSMPPFSKEIWQEGAQITAFKLVSAGKFDEAGVIHHMYDLPGKYPGCSGTRTLANNISDLKAQVSANHRGAVLIRDLIKECGIKTVQFYMKAIQDNAEASVKDLLRFMSAKFAGKPLEAVDHMDDGSAIALKIDIDPVSGQAIFDFTGTSPQVYGNLNAPTAILYSAILYVLRSMLNSSIPLNQGCLLPITLVLPEGTILSPSIDAATVGGNVETSQRVVDVILKAFQACGASQGGCNNLTFGSEPGENQTGFGYYETIGGGAGAGPTWDGQSGIQCHMTNTRIGDPEIIEKRYPVIIHEFSIRAGSGGDGQRKGGDGVIRDIEFTAPVEVAILSERRSKAPYGMKGGLPGQTGSNFWMRKLPDGSFGKRHLGGKNEFMAAVGDRIIINSPGGGGYGLPDSSYEGDNSMYGSEEYKRKAAISRARANGSLANSKDTENTN</sequence>
<organism evidence="5">
    <name type="scientific">Phaffia rhodozyma</name>
    <name type="common">Yeast</name>
    <name type="synonym">Xanthophyllomyces dendrorhous</name>
    <dbReference type="NCBI Taxonomy" id="264483"/>
    <lineage>
        <taxon>Eukaryota</taxon>
        <taxon>Fungi</taxon>
        <taxon>Dikarya</taxon>
        <taxon>Basidiomycota</taxon>
        <taxon>Agaricomycotina</taxon>
        <taxon>Tremellomycetes</taxon>
        <taxon>Cystofilobasidiales</taxon>
        <taxon>Mrakiaceae</taxon>
        <taxon>Phaffia</taxon>
    </lineage>
</organism>
<accession>A0A0F7SQ79</accession>
<name>A0A0F7SQ79_PHARH</name>
<feature type="domain" description="Hydantoinase A/oxoprolinase" evidence="2">
    <location>
        <begin position="256"/>
        <end position="553"/>
    </location>
</feature>
<dbReference type="InterPro" id="IPR045079">
    <property type="entry name" value="Oxoprolinase-like"/>
</dbReference>
<dbReference type="InterPro" id="IPR003692">
    <property type="entry name" value="Hydantoinase_B"/>
</dbReference>
<dbReference type="Pfam" id="PF01968">
    <property type="entry name" value="Hydantoinase_A"/>
    <property type="match status" value="1"/>
</dbReference>
<protein>
    <submittedName>
        <fullName evidence="5">Oxoprolinase</fullName>
    </submittedName>
</protein>
<dbReference type="GO" id="GO:0005829">
    <property type="term" value="C:cytosol"/>
    <property type="evidence" value="ECO:0007669"/>
    <property type="project" value="TreeGrafter"/>
</dbReference>
<reference evidence="5" key="1">
    <citation type="submission" date="2014-08" db="EMBL/GenBank/DDBJ databases">
        <authorList>
            <person name="Sharma Rahul"/>
            <person name="Thines Marco"/>
        </authorList>
    </citation>
    <scope>NUCLEOTIDE SEQUENCE</scope>
</reference>
<comment type="similarity">
    <text evidence="1">Belongs to the oxoprolinase family.</text>
</comment>
<evidence type="ECO:0000256" key="1">
    <source>
        <dbReference type="ARBA" id="ARBA00010403"/>
    </source>
</evidence>
<evidence type="ECO:0000259" key="4">
    <source>
        <dbReference type="Pfam" id="PF05378"/>
    </source>
</evidence>
<dbReference type="Pfam" id="PF05378">
    <property type="entry name" value="Hydant_A_N"/>
    <property type="match status" value="1"/>
</dbReference>
<dbReference type="PANTHER" id="PTHR11365:SF2">
    <property type="entry name" value="5-OXOPROLINASE"/>
    <property type="match status" value="1"/>
</dbReference>
<feature type="domain" description="Hydantoinase/oxoprolinase N-terminal" evidence="4">
    <location>
        <begin position="20"/>
        <end position="238"/>
    </location>
</feature>
<evidence type="ECO:0000313" key="5">
    <source>
        <dbReference type="EMBL" id="CED82660.1"/>
    </source>
</evidence>
<evidence type="ECO:0000259" key="2">
    <source>
        <dbReference type="Pfam" id="PF01968"/>
    </source>
</evidence>
<dbReference type="InterPro" id="IPR008040">
    <property type="entry name" value="Hydant_A_N"/>
</dbReference>
<dbReference type="InterPro" id="IPR002821">
    <property type="entry name" value="Hydantoinase_A"/>
</dbReference>
<dbReference type="PANTHER" id="PTHR11365">
    <property type="entry name" value="5-OXOPROLINASE RELATED"/>
    <property type="match status" value="1"/>
</dbReference>
<proteinExistence type="inferred from homology"/>
<dbReference type="GO" id="GO:0006749">
    <property type="term" value="P:glutathione metabolic process"/>
    <property type="evidence" value="ECO:0007669"/>
    <property type="project" value="TreeGrafter"/>
</dbReference>
<evidence type="ECO:0000259" key="3">
    <source>
        <dbReference type="Pfam" id="PF02538"/>
    </source>
</evidence>